<evidence type="ECO:0000256" key="3">
    <source>
        <dbReference type="ARBA" id="ARBA00023163"/>
    </source>
</evidence>
<dbReference type="EMBL" id="JBEYBF010000002">
    <property type="protein sequence ID" value="MEU1951050.1"/>
    <property type="molecule type" value="Genomic_DNA"/>
</dbReference>
<evidence type="ECO:0000259" key="5">
    <source>
        <dbReference type="PROSITE" id="PS50977"/>
    </source>
</evidence>
<keyword evidence="2 4" id="KW-0238">DNA-binding</keyword>
<dbReference type="RefSeq" id="WP_356954979.1">
    <property type="nucleotide sequence ID" value="NZ_JBEYBD010000003.1"/>
</dbReference>
<dbReference type="InterPro" id="IPR001647">
    <property type="entry name" value="HTH_TetR"/>
</dbReference>
<dbReference type="Proteomes" id="UP001550628">
    <property type="component" value="Unassembled WGS sequence"/>
</dbReference>
<dbReference type="PROSITE" id="PS50977">
    <property type="entry name" value="HTH_TETR_2"/>
    <property type="match status" value="1"/>
</dbReference>
<accession>A0ABV2WJK5</accession>
<evidence type="ECO:0000256" key="4">
    <source>
        <dbReference type="PROSITE-ProRule" id="PRU00335"/>
    </source>
</evidence>
<dbReference type="InterPro" id="IPR036271">
    <property type="entry name" value="Tet_transcr_reg_TetR-rel_C_sf"/>
</dbReference>
<reference evidence="6 7" key="1">
    <citation type="submission" date="2024-06" db="EMBL/GenBank/DDBJ databases">
        <title>The Natural Products Discovery Center: Release of the First 8490 Sequenced Strains for Exploring Actinobacteria Biosynthetic Diversity.</title>
        <authorList>
            <person name="Kalkreuter E."/>
            <person name="Kautsar S.A."/>
            <person name="Yang D."/>
            <person name="Bader C.D."/>
            <person name="Teijaro C.N."/>
            <person name="Fluegel L."/>
            <person name="Davis C.M."/>
            <person name="Simpson J.R."/>
            <person name="Lauterbach L."/>
            <person name="Steele A.D."/>
            <person name="Gui C."/>
            <person name="Meng S."/>
            <person name="Li G."/>
            <person name="Viehrig K."/>
            <person name="Ye F."/>
            <person name="Su P."/>
            <person name="Kiefer A.F."/>
            <person name="Nichols A."/>
            <person name="Cepeda A.J."/>
            <person name="Yan W."/>
            <person name="Fan B."/>
            <person name="Jiang Y."/>
            <person name="Adhikari A."/>
            <person name="Zheng C.-J."/>
            <person name="Schuster L."/>
            <person name="Cowan T.M."/>
            <person name="Smanski M.J."/>
            <person name="Chevrette M.G."/>
            <person name="De Carvalho L.P.S."/>
            <person name="Shen B."/>
        </authorList>
    </citation>
    <scope>NUCLEOTIDE SEQUENCE [LARGE SCALE GENOMIC DNA]</scope>
    <source>
        <strain evidence="6 7">NPDC019708</strain>
    </source>
</reference>
<evidence type="ECO:0000256" key="1">
    <source>
        <dbReference type="ARBA" id="ARBA00023015"/>
    </source>
</evidence>
<dbReference type="InterPro" id="IPR011075">
    <property type="entry name" value="TetR_C"/>
</dbReference>
<dbReference type="PRINTS" id="PR00455">
    <property type="entry name" value="HTHTETR"/>
</dbReference>
<dbReference type="InterPro" id="IPR009057">
    <property type="entry name" value="Homeodomain-like_sf"/>
</dbReference>
<evidence type="ECO:0000313" key="7">
    <source>
        <dbReference type="Proteomes" id="UP001550628"/>
    </source>
</evidence>
<dbReference type="Pfam" id="PF00440">
    <property type="entry name" value="TetR_N"/>
    <property type="match status" value="1"/>
</dbReference>
<protein>
    <submittedName>
        <fullName evidence="6">TetR/AcrR family transcriptional regulator</fullName>
    </submittedName>
</protein>
<dbReference type="Pfam" id="PF16859">
    <property type="entry name" value="TetR_C_11"/>
    <property type="match status" value="1"/>
</dbReference>
<dbReference type="Gene3D" id="1.10.357.10">
    <property type="entry name" value="Tetracycline Repressor, domain 2"/>
    <property type="match status" value="1"/>
</dbReference>
<feature type="DNA-binding region" description="H-T-H motif" evidence="4">
    <location>
        <begin position="36"/>
        <end position="55"/>
    </location>
</feature>
<dbReference type="Gene3D" id="1.10.10.60">
    <property type="entry name" value="Homeodomain-like"/>
    <property type="match status" value="1"/>
</dbReference>
<dbReference type="InterPro" id="IPR050109">
    <property type="entry name" value="HTH-type_TetR-like_transc_reg"/>
</dbReference>
<feature type="domain" description="HTH tetR-type" evidence="5">
    <location>
        <begin position="13"/>
        <end position="73"/>
    </location>
</feature>
<evidence type="ECO:0000313" key="6">
    <source>
        <dbReference type="EMBL" id="MEU1951050.1"/>
    </source>
</evidence>
<keyword evidence="7" id="KW-1185">Reference proteome</keyword>
<dbReference type="PANTHER" id="PTHR30055:SF148">
    <property type="entry name" value="TETR-FAMILY TRANSCRIPTIONAL REGULATOR"/>
    <property type="match status" value="1"/>
</dbReference>
<name>A0ABV2WJK5_9NOCA</name>
<comment type="caution">
    <text evidence="6">The sequence shown here is derived from an EMBL/GenBank/DDBJ whole genome shotgun (WGS) entry which is preliminary data.</text>
</comment>
<keyword evidence="1" id="KW-0805">Transcription regulation</keyword>
<evidence type="ECO:0000256" key="2">
    <source>
        <dbReference type="ARBA" id="ARBA00023125"/>
    </source>
</evidence>
<dbReference type="InterPro" id="IPR023772">
    <property type="entry name" value="DNA-bd_HTH_TetR-type_CS"/>
</dbReference>
<proteinExistence type="predicted"/>
<gene>
    <name evidence="6" type="ORF">ABZ510_04255</name>
</gene>
<sequence>MTARHRLGPHRDPAVDRAVLEAARDLLVERGYTATSIDAIATRAGVSRPAIYRRWPSKAHLIAKAVFPDVGTAEDAPDLVTEVRKVIRGTIQLFGSAEARAAMPGLMSDMRADPSLYDKLSARLDTPTRQELSDYLAAGRTAAGPTADANTLLDTIAGAALFAMCIRDIDDLDGFAASLEDLLLHGIAGRRDDADRSGDHGDAAG</sequence>
<dbReference type="SUPFAM" id="SSF46689">
    <property type="entry name" value="Homeodomain-like"/>
    <property type="match status" value="1"/>
</dbReference>
<keyword evidence="3" id="KW-0804">Transcription</keyword>
<organism evidence="6 7">
    <name type="scientific">Nocardia rhamnosiphila</name>
    <dbReference type="NCBI Taxonomy" id="426716"/>
    <lineage>
        <taxon>Bacteria</taxon>
        <taxon>Bacillati</taxon>
        <taxon>Actinomycetota</taxon>
        <taxon>Actinomycetes</taxon>
        <taxon>Mycobacteriales</taxon>
        <taxon>Nocardiaceae</taxon>
        <taxon>Nocardia</taxon>
    </lineage>
</organism>
<dbReference type="PANTHER" id="PTHR30055">
    <property type="entry name" value="HTH-TYPE TRANSCRIPTIONAL REGULATOR RUTR"/>
    <property type="match status" value="1"/>
</dbReference>
<dbReference type="PROSITE" id="PS01081">
    <property type="entry name" value="HTH_TETR_1"/>
    <property type="match status" value="1"/>
</dbReference>
<dbReference type="SUPFAM" id="SSF48498">
    <property type="entry name" value="Tetracyclin repressor-like, C-terminal domain"/>
    <property type="match status" value="1"/>
</dbReference>